<feature type="domain" description="DNA polymerase epsilon catalytic subunit A C-terminal" evidence="3">
    <location>
        <begin position="1"/>
        <end position="118"/>
    </location>
</feature>
<feature type="compositionally biased region" description="Acidic residues" evidence="2">
    <location>
        <begin position="144"/>
        <end position="161"/>
    </location>
</feature>
<dbReference type="EC" id="2.7.7.7" evidence="1"/>
<keyword evidence="1" id="KW-0239">DNA-directed DNA polymerase</keyword>
<sequence length="169" mass="18415">VPPRRIADSLLQRLYRWVSSPASPLHDPDLHRHLLNLQHKLFLQLCAEMRRLGAVIVAASPHSITLCTGKRSVRAAAGYTRFLLDALRSRELFRWLGLSPSAWYHAYLFRDAYNWAGLESGAAAAEWAALEAGGAAAGARAGEGEEGGGEEEAAAGPEDNEAGVKWVWV</sequence>
<dbReference type="GO" id="GO:0000278">
    <property type="term" value="P:mitotic cell cycle"/>
    <property type="evidence" value="ECO:0007669"/>
    <property type="project" value="TreeGrafter"/>
</dbReference>
<name>A0A2J7ZWJ7_9CHLO</name>
<dbReference type="InterPro" id="IPR029703">
    <property type="entry name" value="POL2"/>
</dbReference>
<evidence type="ECO:0000256" key="2">
    <source>
        <dbReference type="SAM" id="MobiDB-lite"/>
    </source>
</evidence>
<evidence type="ECO:0000259" key="3">
    <source>
        <dbReference type="SMART" id="SM01159"/>
    </source>
</evidence>
<keyword evidence="1" id="KW-0548">Nucleotidyltransferase</keyword>
<keyword evidence="1" id="KW-0004">4Fe-4S</keyword>
<dbReference type="GO" id="GO:0008270">
    <property type="term" value="F:zinc ion binding"/>
    <property type="evidence" value="ECO:0007669"/>
    <property type="project" value="UniProtKB-KW"/>
</dbReference>
<comment type="cofactor">
    <cofactor evidence="1">
        <name>[4Fe-4S] cluster</name>
        <dbReference type="ChEBI" id="CHEBI:49883"/>
    </cofactor>
</comment>
<dbReference type="GO" id="GO:0003677">
    <property type="term" value="F:DNA binding"/>
    <property type="evidence" value="ECO:0007669"/>
    <property type="project" value="UniProtKB-KW"/>
</dbReference>
<dbReference type="OrthoDB" id="10060449at2759"/>
<dbReference type="GO" id="GO:0008310">
    <property type="term" value="F:single-stranded DNA 3'-5' DNA exonuclease activity"/>
    <property type="evidence" value="ECO:0007669"/>
    <property type="project" value="TreeGrafter"/>
</dbReference>
<dbReference type="GO" id="GO:0006287">
    <property type="term" value="P:base-excision repair, gap-filling"/>
    <property type="evidence" value="ECO:0007669"/>
    <property type="project" value="TreeGrafter"/>
</dbReference>
<keyword evidence="1" id="KW-0862">Zinc</keyword>
<keyword evidence="1" id="KW-0408">Iron</keyword>
<keyword evidence="1" id="KW-0238">DNA-binding</keyword>
<keyword evidence="1" id="KW-0539">Nucleus</keyword>
<reference evidence="4 5" key="1">
    <citation type="journal article" date="2017" name="Mol. Biol. Evol.">
        <title>The 4-celled Tetrabaena socialis nuclear genome reveals the essential components for genetic control of cell number at the origin of multicellularity in the volvocine lineage.</title>
        <authorList>
            <person name="Featherston J."/>
            <person name="Arakaki Y."/>
            <person name="Hanschen E.R."/>
            <person name="Ferris P.J."/>
            <person name="Michod R.E."/>
            <person name="Olson B.J.S.C."/>
            <person name="Nozaki H."/>
            <person name="Durand P.M."/>
        </authorList>
    </citation>
    <scope>NUCLEOTIDE SEQUENCE [LARGE SCALE GENOMIC DNA]</scope>
    <source>
        <strain evidence="4 5">NIES-571</strain>
    </source>
</reference>
<dbReference type="GO" id="GO:0003887">
    <property type="term" value="F:DNA-directed DNA polymerase activity"/>
    <property type="evidence" value="ECO:0007669"/>
    <property type="project" value="UniProtKB-KW"/>
</dbReference>
<comment type="similarity">
    <text evidence="1">Belongs to the DNA polymerase type-B family.</text>
</comment>
<dbReference type="GO" id="GO:0006272">
    <property type="term" value="P:leading strand elongation"/>
    <property type="evidence" value="ECO:0007669"/>
    <property type="project" value="TreeGrafter"/>
</dbReference>
<dbReference type="GO" id="GO:0006297">
    <property type="term" value="P:nucleotide-excision repair, DNA gap filling"/>
    <property type="evidence" value="ECO:0007669"/>
    <property type="project" value="TreeGrafter"/>
</dbReference>
<dbReference type="PANTHER" id="PTHR10670:SF0">
    <property type="entry name" value="DNA POLYMERASE EPSILON CATALYTIC SUBUNIT A"/>
    <property type="match status" value="1"/>
</dbReference>
<comment type="function">
    <text evidence="1">DNA polymerase II participates in chromosomal DNA replication.</text>
</comment>
<dbReference type="GO" id="GO:0045004">
    <property type="term" value="P:DNA replication proofreading"/>
    <property type="evidence" value="ECO:0007669"/>
    <property type="project" value="TreeGrafter"/>
</dbReference>
<keyword evidence="1" id="KW-0411">Iron-sulfur</keyword>
<evidence type="ECO:0000313" key="4">
    <source>
        <dbReference type="EMBL" id="PNH04628.1"/>
    </source>
</evidence>
<proteinExistence type="inferred from homology"/>
<comment type="subcellular location">
    <subcellularLocation>
        <location evidence="1">Nucleus</location>
    </subcellularLocation>
</comment>
<dbReference type="AlphaFoldDB" id="A0A2J7ZWJ7"/>
<accession>A0A2J7ZWJ7</accession>
<dbReference type="Pfam" id="PF08490">
    <property type="entry name" value="DUF1744"/>
    <property type="match status" value="1"/>
</dbReference>
<keyword evidence="1" id="KW-0479">Metal-binding</keyword>
<feature type="non-terminal residue" evidence="4">
    <location>
        <position position="1"/>
    </location>
</feature>
<keyword evidence="1" id="KW-0808">Transferase</keyword>
<keyword evidence="1" id="KW-0235">DNA replication</keyword>
<comment type="catalytic activity">
    <reaction evidence="1">
        <text>DNA(n) + a 2'-deoxyribonucleoside 5'-triphosphate = DNA(n+1) + diphosphate</text>
        <dbReference type="Rhea" id="RHEA:22508"/>
        <dbReference type="Rhea" id="RHEA-COMP:17339"/>
        <dbReference type="Rhea" id="RHEA-COMP:17340"/>
        <dbReference type="ChEBI" id="CHEBI:33019"/>
        <dbReference type="ChEBI" id="CHEBI:61560"/>
        <dbReference type="ChEBI" id="CHEBI:173112"/>
        <dbReference type="EC" id="2.7.7.7"/>
    </reaction>
</comment>
<gene>
    <name evidence="4" type="ORF">TSOC_009205</name>
</gene>
<feature type="region of interest" description="Disordered" evidence="2">
    <location>
        <begin position="138"/>
        <end position="169"/>
    </location>
</feature>
<dbReference type="InterPro" id="IPR013697">
    <property type="entry name" value="DNA_pol_e_suA_C"/>
</dbReference>
<dbReference type="Proteomes" id="UP000236333">
    <property type="component" value="Unassembled WGS sequence"/>
</dbReference>
<dbReference type="GO" id="GO:0051539">
    <property type="term" value="F:4 iron, 4 sulfur cluster binding"/>
    <property type="evidence" value="ECO:0007669"/>
    <property type="project" value="UniProtKB-KW"/>
</dbReference>
<dbReference type="SMART" id="SM01159">
    <property type="entry name" value="DUF1744"/>
    <property type="match status" value="1"/>
</dbReference>
<dbReference type="EMBL" id="PGGS01000373">
    <property type="protein sequence ID" value="PNH04628.1"/>
    <property type="molecule type" value="Genomic_DNA"/>
</dbReference>
<evidence type="ECO:0000313" key="5">
    <source>
        <dbReference type="Proteomes" id="UP000236333"/>
    </source>
</evidence>
<dbReference type="PANTHER" id="PTHR10670">
    <property type="entry name" value="DNA POLYMERASE EPSILON CATALYTIC SUBUNIT A"/>
    <property type="match status" value="1"/>
</dbReference>
<evidence type="ECO:0000256" key="1">
    <source>
        <dbReference type="RuleBase" id="RU365029"/>
    </source>
</evidence>
<comment type="caution">
    <text evidence="4">The sequence shown here is derived from an EMBL/GenBank/DDBJ whole genome shotgun (WGS) entry which is preliminary data.</text>
</comment>
<dbReference type="GO" id="GO:0008622">
    <property type="term" value="C:epsilon DNA polymerase complex"/>
    <property type="evidence" value="ECO:0007669"/>
    <property type="project" value="InterPro"/>
</dbReference>
<keyword evidence="1" id="KW-0863">Zinc-finger</keyword>
<keyword evidence="5" id="KW-1185">Reference proteome</keyword>
<organism evidence="4 5">
    <name type="scientific">Tetrabaena socialis</name>
    <dbReference type="NCBI Taxonomy" id="47790"/>
    <lineage>
        <taxon>Eukaryota</taxon>
        <taxon>Viridiplantae</taxon>
        <taxon>Chlorophyta</taxon>
        <taxon>core chlorophytes</taxon>
        <taxon>Chlorophyceae</taxon>
        <taxon>CS clade</taxon>
        <taxon>Chlamydomonadales</taxon>
        <taxon>Tetrabaenaceae</taxon>
        <taxon>Tetrabaena</taxon>
    </lineage>
</organism>
<protein>
    <recommendedName>
        <fullName evidence="1">DNA polymerase epsilon catalytic subunit</fullName>
        <ecNumber evidence="1">2.7.7.7</ecNumber>
    </recommendedName>
</protein>